<protein>
    <recommendedName>
        <fullName evidence="5 14">Shikimate kinase</fullName>
        <shortName evidence="14">SK</shortName>
        <ecNumber evidence="4 14">2.7.1.71</ecNumber>
    </recommendedName>
</protein>
<evidence type="ECO:0000256" key="3">
    <source>
        <dbReference type="ARBA" id="ARBA00010202"/>
    </source>
</evidence>
<dbReference type="PANTHER" id="PTHR20861">
    <property type="entry name" value="HOMOSERINE/4-DIPHOSPHOCYTIDYL-2-C-METHYL-D-ERYTHRITOL KINASE"/>
    <property type="match status" value="1"/>
</dbReference>
<evidence type="ECO:0000259" key="15">
    <source>
        <dbReference type="Pfam" id="PF00288"/>
    </source>
</evidence>
<proteinExistence type="inferred from homology"/>
<dbReference type="InterPro" id="IPR006204">
    <property type="entry name" value="GHMP_kinase_N_dom"/>
</dbReference>
<dbReference type="GO" id="GO:0004765">
    <property type="term" value="F:shikimate kinase activity"/>
    <property type="evidence" value="ECO:0007669"/>
    <property type="project" value="UniProtKB-UniRule"/>
</dbReference>
<feature type="binding site" evidence="14">
    <location>
        <begin position="85"/>
        <end position="95"/>
    </location>
    <ligand>
        <name>ATP</name>
        <dbReference type="ChEBI" id="CHEBI:30616"/>
    </ligand>
</feature>
<evidence type="ECO:0000256" key="8">
    <source>
        <dbReference type="ARBA" id="ARBA00022679"/>
    </source>
</evidence>
<evidence type="ECO:0000256" key="10">
    <source>
        <dbReference type="ARBA" id="ARBA00022777"/>
    </source>
</evidence>
<keyword evidence="7 14" id="KW-0028">Amino-acid biosynthesis</keyword>
<dbReference type="Pfam" id="PF00288">
    <property type="entry name" value="GHMP_kinases_N"/>
    <property type="match status" value="1"/>
</dbReference>
<keyword evidence="12 14" id="KW-0057">Aromatic amino acid biosynthesis</keyword>
<accession>A0A170SVJ7</accession>
<keyword evidence="10 14" id="KW-0418">Kinase</keyword>
<name>A0A170SVJ7_9EURY</name>
<evidence type="ECO:0000256" key="1">
    <source>
        <dbReference type="ARBA" id="ARBA00004496"/>
    </source>
</evidence>
<dbReference type="HAMAP" id="MF_00370">
    <property type="entry name" value="Shik_kinase_arch"/>
    <property type="match status" value="1"/>
</dbReference>
<dbReference type="Proteomes" id="UP000093069">
    <property type="component" value="Chromosome I"/>
</dbReference>
<evidence type="ECO:0000313" key="16">
    <source>
        <dbReference type="EMBL" id="ASJ16269.1"/>
    </source>
</evidence>
<keyword evidence="9 14" id="KW-0547">Nucleotide-binding</keyword>
<dbReference type="InterPro" id="IPR010189">
    <property type="entry name" value="SK_arc"/>
</dbReference>
<evidence type="ECO:0000256" key="2">
    <source>
        <dbReference type="ARBA" id="ARBA00004842"/>
    </source>
</evidence>
<dbReference type="EMBL" id="LN999010">
    <property type="protein sequence ID" value="CUX78746.1"/>
    <property type="molecule type" value="Genomic_DNA"/>
</dbReference>
<dbReference type="PANTHER" id="PTHR20861:SF3">
    <property type="entry name" value="SHIKIMATE KINASE"/>
    <property type="match status" value="1"/>
</dbReference>
<keyword evidence="8 14" id="KW-0808">Transferase</keyword>
<sequence>MRGSGRASSAVTVINAFATGKGAAIGIDLWTEAEVKLKDSGIEAEITVNGKRIHDLRLVNAIVDIFREYTGEEFGLYVKVTSEIPIGKGLKSSSAAANALASALANALNLSIPDIKLVKLGVEAAKRAGVTITGAFDDACASYFGGLCITDNYKMELLVRRDVEGLPVVVLVPRETVLTESLKGLDFTVLAPYVEEAFKLALNGEWEKALVINGLVYSAFLGYNPKPISEALRVGCIVGLSGKGPAVFGITEDPENLVEVWDRYGEVIVTELR</sequence>
<evidence type="ECO:0000256" key="13">
    <source>
        <dbReference type="ARBA" id="ARBA00048567"/>
    </source>
</evidence>
<dbReference type="InterPro" id="IPR020568">
    <property type="entry name" value="Ribosomal_Su5_D2-typ_SF"/>
</dbReference>
<dbReference type="GO" id="GO:0008652">
    <property type="term" value="P:amino acid biosynthetic process"/>
    <property type="evidence" value="ECO:0007669"/>
    <property type="project" value="UniProtKB-KW"/>
</dbReference>
<gene>
    <name evidence="14" type="primary">aroK</name>
    <name evidence="16" type="ORF">A3L04_03855</name>
    <name evidence="17" type="ORF">CHITON_1967</name>
</gene>
<evidence type="ECO:0000313" key="19">
    <source>
        <dbReference type="Proteomes" id="UP000250189"/>
    </source>
</evidence>
<evidence type="ECO:0000256" key="14">
    <source>
        <dbReference type="HAMAP-Rule" id="MF_00370"/>
    </source>
</evidence>
<organism evidence="17 18">
    <name type="scientific">Thermococcus chitonophagus</name>
    <dbReference type="NCBI Taxonomy" id="54262"/>
    <lineage>
        <taxon>Archaea</taxon>
        <taxon>Methanobacteriati</taxon>
        <taxon>Methanobacteriota</taxon>
        <taxon>Thermococci</taxon>
        <taxon>Thermococcales</taxon>
        <taxon>Thermococcaceae</taxon>
        <taxon>Thermococcus</taxon>
    </lineage>
</organism>
<evidence type="ECO:0000256" key="6">
    <source>
        <dbReference type="ARBA" id="ARBA00022490"/>
    </source>
</evidence>
<dbReference type="InterPro" id="IPR014721">
    <property type="entry name" value="Ribsml_uS5_D2-typ_fold_subgr"/>
</dbReference>
<dbReference type="GO" id="GO:0009073">
    <property type="term" value="P:aromatic amino acid family biosynthetic process"/>
    <property type="evidence" value="ECO:0007669"/>
    <property type="project" value="UniProtKB-KW"/>
</dbReference>
<dbReference type="GeneID" id="33321681"/>
<dbReference type="Gene3D" id="3.30.230.10">
    <property type="match status" value="1"/>
</dbReference>
<dbReference type="RefSeq" id="WP_068579024.1">
    <property type="nucleotide sequence ID" value="NZ_CP015193.1"/>
</dbReference>
<dbReference type="GO" id="GO:0005737">
    <property type="term" value="C:cytoplasm"/>
    <property type="evidence" value="ECO:0007669"/>
    <property type="project" value="UniProtKB-SubCell"/>
</dbReference>
<evidence type="ECO:0000256" key="9">
    <source>
        <dbReference type="ARBA" id="ARBA00022741"/>
    </source>
</evidence>
<feature type="domain" description="GHMP kinase N-terminal" evidence="15">
    <location>
        <begin position="58"/>
        <end position="146"/>
    </location>
</feature>
<dbReference type="PIRSF" id="PIRSF005758">
    <property type="entry name" value="Shikimt_kin_arch"/>
    <property type="match status" value="1"/>
</dbReference>
<dbReference type="STRING" id="54262.CHITON_1967"/>
<evidence type="ECO:0000256" key="7">
    <source>
        <dbReference type="ARBA" id="ARBA00022605"/>
    </source>
</evidence>
<reference evidence="18" key="1">
    <citation type="submission" date="2016-01" db="EMBL/GenBank/DDBJ databases">
        <authorList>
            <person name="Vorgias C.E."/>
        </authorList>
    </citation>
    <scope>NUCLEOTIDE SEQUENCE [LARGE SCALE GENOMIC DNA]</scope>
</reference>
<comment type="catalytic activity">
    <reaction evidence="13 14">
        <text>shikimate + ATP = 3-phosphoshikimate + ADP + H(+)</text>
        <dbReference type="Rhea" id="RHEA:13121"/>
        <dbReference type="ChEBI" id="CHEBI:15378"/>
        <dbReference type="ChEBI" id="CHEBI:30616"/>
        <dbReference type="ChEBI" id="CHEBI:36208"/>
        <dbReference type="ChEBI" id="CHEBI:145989"/>
        <dbReference type="ChEBI" id="CHEBI:456216"/>
        <dbReference type="EC" id="2.7.1.71"/>
    </reaction>
</comment>
<keyword evidence="6 14" id="KW-0963">Cytoplasm</keyword>
<dbReference type="EMBL" id="CP015193">
    <property type="protein sequence ID" value="ASJ16269.1"/>
    <property type="molecule type" value="Genomic_DNA"/>
</dbReference>
<dbReference type="GO" id="GO:0005524">
    <property type="term" value="F:ATP binding"/>
    <property type="evidence" value="ECO:0007669"/>
    <property type="project" value="UniProtKB-UniRule"/>
</dbReference>
<dbReference type="GO" id="GO:0009423">
    <property type="term" value="P:chorismate biosynthetic process"/>
    <property type="evidence" value="ECO:0007669"/>
    <property type="project" value="UniProtKB-UniRule"/>
</dbReference>
<evidence type="ECO:0000313" key="18">
    <source>
        <dbReference type="Proteomes" id="UP000093069"/>
    </source>
</evidence>
<evidence type="ECO:0000256" key="12">
    <source>
        <dbReference type="ARBA" id="ARBA00023141"/>
    </source>
</evidence>
<keyword evidence="11 14" id="KW-0067">ATP-binding</keyword>
<comment type="subcellular location">
    <subcellularLocation>
        <location evidence="1 14">Cytoplasm</location>
    </subcellularLocation>
</comment>
<reference evidence="17" key="2">
    <citation type="submission" date="2016-01" db="EMBL/GenBank/DDBJ databases">
        <authorList>
            <person name="McClelland M."/>
            <person name="Jain A."/>
            <person name="Saraogi P."/>
            <person name="Mendelson R."/>
            <person name="Westerman R."/>
            <person name="SanMiguel P."/>
            <person name="Csonka L."/>
        </authorList>
    </citation>
    <scope>NUCLEOTIDE SEQUENCE</scope>
    <source>
        <strain evidence="17">1</strain>
    </source>
</reference>
<reference evidence="16 19" key="3">
    <citation type="submission" date="2016-04" db="EMBL/GenBank/DDBJ databases">
        <title>Complete genome sequence of Thermococcus chitonophagus type strain GC74.</title>
        <authorList>
            <person name="Oger P.M."/>
        </authorList>
    </citation>
    <scope>NUCLEOTIDE SEQUENCE [LARGE SCALE GENOMIC DNA]</scope>
    <source>
        <strain evidence="16 19">GC74</strain>
    </source>
</reference>
<dbReference type="SUPFAM" id="SSF54211">
    <property type="entry name" value="Ribosomal protein S5 domain 2-like"/>
    <property type="match status" value="1"/>
</dbReference>
<dbReference type="NCBIfam" id="TIGR01920">
    <property type="entry name" value="Shik_kin_archae"/>
    <property type="match status" value="1"/>
</dbReference>
<evidence type="ECO:0000256" key="11">
    <source>
        <dbReference type="ARBA" id="ARBA00022840"/>
    </source>
</evidence>
<evidence type="ECO:0000256" key="4">
    <source>
        <dbReference type="ARBA" id="ARBA00012154"/>
    </source>
</evidence>
<dbReference type="EC" id="2.7.1.71" evidence="4 14"/>
<dbReference type="AlphaFoldDB" id="A0A170SVJ7"/>
<dbReference type="Proteomes" id="UP000250189">
    <property type="component" value="Chromosome"/>
</dbReference>
<keyword evidence="19" id="KW-1185">Reference proteome</keyword>
<dbReference type="KEGG" id="tch:CHITON_1967"/>
<dbReference type="UniPathway" id="UPA00053">
    <property type="reaction ID" value="UER00088"/>
</dbReference>
<dbReference type="OrthoDB" id="9602at2157"/>
<evidence type="ECO:0000313" key="17">
    <source>
        <dbReference type="EMBL" id="CUX78746.1"/>
    </source>
</evidence>
<comment type="pathway">
    <text evidence="2 14">Metabolic intermediate biosynthesis; chorismate biosynthesis; chorismate from D-erythrose 4-phosphate and phosphoenolpyruvate: step 5/7.</text>
</comment>
<comment type="similarity">
    <text evidence="3 14">Belongs to the GHMP kinase family. Archaeal shikimate kinase subfamily.</text>
</comment>
<evidence type="ECO:0000256" key="5">
    <source>
        <dbReference type="ARBA" id="ARBA00013853"/>
    </source>
</evidence>